<dbReference type="SUPFAM" id="SSF53659">
    <property type="entry name" value="Isocitrate/Isopropylmalate dehydrogenase-like"/>
    <property type="match status" value="1"/>
</dbReference>
<feature type="binding site" evidence="7">
    <location>
        <position position="293"/>
    </location>
    <ligand>
        <name>substrate</name>
    </ligand>
</feature>
<feature type="binding site" evidence="7">
    <location>
        <position position="185"/>
    </location>
    <ligand>
        <name>a divalent metal cation</name>
        <dbReference type="ChEBI" id="CHEBI:60240"/>
        <note>ligand shared between dimeric partners</note>
    </ligand>
</feature>
<reference evidence="8 9" key="1">
    <citation type="submission" date="2019-07" db="EMBL/GenBank/DDBJ databases">
        <title>Whole genome shotgun sequence of Rhodospirillum oryzae NBRC 107573.</title>
        <authorList>
            <person name="Hosoyama A."/>
            <person name="Uohara A."/>
            <person name="Ohji S."/>
            <person name="Ichikawa N."/>
        </authorList>
    </citation>
    <scope>NUCLEOTIDE SEQUENCE [LARGE SCALE GENOMIC DNA]</scope>
    <source>
        <strain evidence="8 9">NBRC 107573</strain>
    </source>
</reference>
<keyword evidence="1 7" id="KW-0963">Cytoplasm</keyword>
<sequence>MSECEGTPNHGAQEPLLAVSMGEPAGIGGEIALMAWERRAEALPPFFIVGDPDWLASVARRMDLGRVEAIDHPNQAIDTFARALPVLPSPVPLARPSWPGHGDPLNAPAVVGAIEHTVALVAAGAADGVVTLPIHKRILLEGGFTHPGHTEYLGVLAGRHWPDQPARAVMMLVGKGLRVSPVTVHMPLRRAIEILDRDMIVATGEVVARALIDDLGVESPRLVVAGLNPHAGEDGRLGHEDQDIIAPAVATLVSRGIRVQGPLPADTLFHAEARAGYDAALCMVHDQALIPLKTLDFHGGVNVTLGLPFVRTSPDHGTAFALAGHGGARPDSLMAALRVAATMTARRRAQGRSPRP</sequence>
<evidence type="ECO:0000313" key="8">
    <source>
        <dbReference type="EMBL" id="GEO81671.1"/>
    </source>
</evidence>
<dbReference type="HAMAP" id="MF_00536">
    <property type="entry name" value="PdxA"/>
    <property type="match status" value="1"/>
</dbReference>
<dbReference type="InterPro" id="IPR005255">
    <property type="entry name" value="PdxA_fam"/>
</dbReference>
<keyword evidence="5 7" id="KW-0520">NAD</keyword>
<gene>
    <name evidence="7 8" type="primary">pdxA</name>
    <name evidence="8" type="ORF">ROR02_18020</name>
</gene>
<evidence type="ECO:0000256" key="1">
    <source>
        <dbReference type="ARBA" id="ARBA00022490"/>
    </source>
</evidence>
<organism evidence="8 9">
    <name type="scientific">Pararhodospirillum oryzae</name>
    <dbReference type="NCBI Taxonomy" id="478448"/>
    <lineage>
        <taxon>Bacteria</taxon>
        <taxon>Pseudomonadati</taxon>
        <taxon>Pseudomonadota</taxon>
        <taxon>Alphaproteobacteria</taxon>
        <taxon>Rhodospirillales</taxon>
        <taxon>Rhodospirillaceae</taxon>
        <taxon>Pararhodospirillum</taxon>
    </lineage>
</organism>
<keyword evidence="9" id="KW-1185">Reference proteome</keyword>
<comment type="cofactor">
    <cofactor evidence="7">
        <name>Zn(2+)</name>
        <dbReference type="ChEBI" id="CHEBI:29105"/>
    </cofactor>
    <cofactor evidence="7">
        <name>Mg(2+)</name>
        <dbReference type="ChEBI" id="CHEBI:18420"/>
    </cofactor>
    <cofactor evidence="7">
        <name>Co(2+)</name>
        <dbReference type="ChEBI" id="CHEBI:48828"/>
    </cofactor>
    <text evidence="7">Binds 1 divalent metal cation per subunit. Can use ions such as Zn(2+), Mg(2+) or Co(2+).</text>
</comment>
<keyword evidence="7" id="KW-0862">Zinc</keyword>
<feature type="binding site" evidence="7">
    <location>
        <position position="150"/>
    </location>
    <ligand>
        <name>substrate</name>
    </ligand>
</feature>
<comment type="miscellaneous">
    <text evidence="7">The active site is located at the dimer interface.</text>
</comment>
<comment type="pathway">
    <text evidence="7">Cofactor biosynthesis; pyridoxine 5'-phosphate biosynthesis; pyridoxine 5'-phosphate from D-erythrose 4-phosphate: step 4/5.</text>
</comment>
<dbReference type="PANTHER" id="PTHR30004:SF6">
    <property type="entry name" value="D-THREONATE 4-PHOSPHATE DEHYDROGENASE"/>
    <property type="match status" value="1"/>
</dbReference>
<comment type="function">
    <text evidence="7">Catalyzes the NAD(P)-dependent oxidation of 4-(phosphooxy)-L-threonine (HTP) into 2-amino-3-oxo-4-(phosphooxy)butyric acid which spontaneously decarboxylates to form 3-amino-2-oxopropyl phosphate (AHAP).</text>
</comment>
<dbReference type="GO" id="GO:0050570">
    <property type="term" value="F:4-hydroxythreonine-4-phosphate dehydrogenase activity"/>
    <property type="evidence" value="ECO:0007669"/>
    <property type="project" value="UniProtKB-UniRule"/>
</dbReference>
<feature type="binding site" evidence="7">
    <location>
        <position position="230"/>
    </location>
    <ligand>
        <name>a divalent metal cation</name>
        <dbReference type="ChEBI" id="CHEBI:60240"/>
        <note>ligand shared between dimeric partners</note>
    </ligand>
</feature>
<comment type="similarity">
    <text evidence="7">Belongs to the PdxA family.</text>
</comment>
<dbReference type="GO" id="GO:0008615">
    <property type="term" value="P:pyridoxine biosynthetic process"/>
    <property type="evidence" value="ECO:0007669"/>
    <property type="project" value="UniProtKB-UniRule"/>
</dbReference>
<comment type="subunit">
    <text evidence="7">Homodimer.</text>
</comment>
<dbReference type="PANTHER" id="PTHR30004">
    <property type="entry name" value="4-HYDROXYTHREONINE-4-PHOSPHATE DEHYDROGENASE"/>
    <property type="match status" value="1"/>
</dbReference>
<dbReference type="UniPathway" id="UPA00244">
    <property type="reaction ID" value="UER00312"/>
</dbReference>
<keyword evidence="7" id="KW-0170">Cobalt</keyword>
<dbReference type="GO" id="GO:0051287">
    <property type="term" value="F:NAD binding"/>
    <property type="evidence" value="ECO:0007669"/>
    <property type="project" value="InterPro"/>
</dbReference>
<dbReference type="Pfam" id="PF04166">
    <property type="entry name" value="PdxA"/>
    <property type="match status" value="1"/>
</dbReference>
<dbReference type="OrthoDB" id="9801783at2"/>
<evidence type="ECO:0000256" key="2">
    <source>
        <dbReference type="ARBA" id="ARBA00022723"/>
    </source>
</evidence>
<dbReference type="GO" id="GO:0042823">
    <property type="term" value="P:pyridoxal phosphate biosynthetic process"/>
    <property type="evidence" value="ECO:0007669"/>
    <property type="project" value="UniProtKB-UniRule"/>
</dbReference>
<evidence type="ECO:0000256" key="3">
    <source>
        <dbReference type="ARBA" id="ARBA00022857"/>
    </source>
</evidence>
<dbReference type="GO" id="GO:0000287">
    <property type="term" value="F:magnesium ion binding"/>
    <property type="evidence" value="ECO:0007669"/>
    <property type="project" value="UniProtKB-UniRule"/>
</dbReference>
<keyword evidence="2 7" id="KW-0479">Metal-binding</keyword>
<keyword evidence="4 7" id="KW-0560">Oxidoreductase</keyword>
<keyword evidence="3 7" id="KW-0521">NADP</keyword>
<feature type="binding site" evidence="7">
    <location>
        <position position="285"/>
    </location>
    <ligand>
        <name>a divalent metal cation</name>
        <dbReference type="ChEBI" id="CHEBI:60240"/>
        <note>ligand shared between dimeric partners</note>
    </ligand>
</feature>
<evidence type="ECO:0000313" key="9">
    <source>
        <dbReference type="Proteomes" id="UP000321567"/>
    </source>
</evidence>
<dbReference type="Gene3D" id="3.40.718.10">
    <property type="entry name" value="Isopropylmalate Dehydrogenase"/>
    <property type="match status" value="1"/>
</dbReference>
<feature type="binding site" evidence="7">
    <location>
        <position position="149"/>
    </location>
    <ligand>
        <name>substrate</name>
    </ligand>
</feature>
<evidence type="ECO:0000256" key="6">
    <source>
        <dbReference type="ARBA" id="ARBA00023096"/>
    </source>
</evidence>
<comment type="caution">
    <text evidence="8">The sequence shown here is derived from an EMBL/GenBank/DDBJ whole genome shotgun (WGS) entry which is preliminary data.</text>
</comment>
<dbReference type="GO" id="GO:0008270">
    <property type="term" value="F:zinc ion binding"/>
    <property type="evidence" value="ECO:0007669"/>
    <property type="project" value="UniProtKB-UniRule"/>
</dbReference>
<dbReference type="GO" id="GO:0050897">
    <property type="term" value="F:cobalt ion binding"/>
    <property type="evidence" value="ECO:0007669"/>
    <property type="project" value="UniProtKB-UniRule"/>
</dbReference>
<proteinExistence type="inferred from homology"/>
<protein>
    <recommendedName>
        <fullName evidence="7">4-hydroxythreonine-4-phosphate dehydrogenase</fullName>
        <ecNumber evidence="7">1.1.1.262</ecNumber>
    </recommendedName>
    <alternativeName>
        <fullName evidence="7">4-(phosphohydroxy)-L-threonine dehydrogenase</fullName>
    </alternativeName>
</protein>
<evidence type="ECO:0000256" key="7">
    <source>
        <dbReference type="HAMAP-Rule" id="MF_00536"/>
    </source>
</evidence>
<feature type="binding site" evidence="7">
    <location>
        <position position="302"/>
    </location>
    <ligand>
        <name>substrate</name>
    </ligand>
</feature>
<dbReference type="RefSeq" id="WP_147163701.1">
    <property type="nucleotide sequence ID" value="NZ_BJZO01000044.1"/>
</dbReference>
<dbReference type="EC" id="1.1.1.262" evidence="7"/>
<dbReference type="Proteomes" id="UP000321567">
    <property type="component" value="Unassembled WGS sequence"/>
</dbReference>
<dbReference type="EMBL" id="BJZO01000044">
    <property type="protein sequence ID" value="GEO81671.1"/>
    <property type="molecule type" value="Genomic_DNA"/>
</dbReference>
<dbReference type="InterPro" id="IPR037510">
    <property type="entry name" value="PdxA"/>
</dbReference>
<dbReference type="NCBIfam" id="NF003699">
    <property type="entry name" value="PRK05312.1"/>
    <property type="match status" value="1"/>
</dbReference>
<comment type="subcellular location">
    <subcellularLocation>
        <location evidence="7">Cytoplasm</location>
    </subcellularLocation>
</comment>
<comment type="catalytic activity">
    <reaction evidence="7">
        <text>4-(phosphooxy)-L-threonine + NAD(+) = 3-amino-2-oxopropyl phosphate + CO2 + NADH</text>
        <dbReference type="Rhea" id="RHEA:32275"/>
        <dbReference type="ChEBI" id="CHEBI:16526"/>
        <dbReference type="ChEBI" id="CHEBI:57279"/>
        <dbReference type="ChEBI" id="CHEBI:57540"/>
        <dbReference type="ChEBI" id="CHEBI:57945"/>
        <dbReference type="ChEBI" id="CHEBI:58452"/>
        <dbReference type="EC" id="1.1.1.262"/>
    </reaction>
</comment>
<dbReference type="GO" id="GO:0005737">
    <property type="term" value="C:cytoplasm"/>
    <property type="evidence" value="ECO:0007669"/>
    <property type="project" value="UniProtKB-SubCell"/>
</dbReference>
<evidence type="ECO:0000256" key="4">
    <source>
        <dbReference type="ARBA" id="ARBA00023002"/>
    </source>
</evidence>
<feature type="binding site" evidence="7">
    <location>
        <position position="311"/>
    </location>
    <ligand>
        <name>substrate</name>
    </ligand>
</feature>
<name>A0A512H8A6_9PROT</name>
<evidence type="ECO:0000256" key="5">
    <source>
        <dbReference type="ARBA" id="ARBA00023027"/>
    </source>
</evidence>
<keyword evidence="6 7" id="KW-0664">Pyridoxine biosynthesis</keyword>
<dbReference type="NCBIfam" id="TIGR00557">
    <property type="entry name" value="pdxA"/>
    <property type="match status" value="1"/>
</dbReference>
<dbReference type="AlphaFoldDB" id="A0A512H8A6"/>
<accession>A0A512H8A6</accession>
<keyword evidence="7" id="KW-0460">Magnesium</keyword>